<dbReference type="GO" id="GO:0044550">
    <property type="term" value="P:secondary metabolite biosynthetic process"/>
    <property type="evidence" value="ECO:0007669"/>
    <property type="project" value="TreeGrafter"/>
</dbReference>
<dbReference type="Gene3D" id="3.30.560.10">
    <property type="entry name" value="Glucose Oxidase, domain 3"/>
    <property type="match status" value="1"/>
</dbReference>
<dbReference type="PANTHER" id="PTHR11552">
    <property type="entry name" value="GLUCOSE-METHANOL-CHOLINE GMC OXIDOREDUCTASE"/>
    <property type="match status" value="1"/>
</dbReference>
<accession>A0A5C2RY15</accession>
<dbReference type="Pfam" id="PF05199">
    <property type="entry name" value="GMC_oxred_C"/>
    <property type="match status" value="1"/>
</dbReference>
<dbReference type="OrthoDB" id="269227at2759"/>
<evidence type="ECO:0000313" key="5">
    <source>
        <dbReference type="Proteomes" id="UP000313359"/>
    </source>
</evidence>
<evidence type="ECO:0000256" key="1">
    <source>
        <dbReference type="ARBA" id="ARBA00001974"/>
    </source>
</evidence>
<dbReference type="STRING" id="1328759.A0A5C2RY15"/>
<dbReference type="Proteomes" id="UP000313359">
    <property type="component" value="Unassembled WGS sequence"/>
</dbReference>
<reference evidence="4" key="1">
    <citation type="journal article" date="2018" name="Genome Biol. Evol.">
        <title>Genomics and development of Lentinus tigrinus, a white-rot wood-decaying mushroom with dimorphic fruiting bodies.</title>
        <authorList>
            <person name="Wu B."/>
            <person name="Xu Z."/>
            <person name="Knudson A."/>
            <person name="Carlson A."/>
            <person name="Chen N."/>
            <person name="Kovaka S."/>
            <person name="LaButti K."/>
            <person name="Lipzen A."/>
            <person name="Pennachio C."/>
            <person name="Riley R."/>
            <person name="Schakwitz W."/>
            <person name="Umezawa K."/>
            <person name="Ohm R.A."/>
            <person name="Grigoriev I.V."/>
            <person name="Nagy L.G."/>
            <person name="Gibbons J."/>
            <person name="Hibbett D."/>
        </authorList>
    </citation>
    <scope>NUCLEOTIDE SEQUENCE [LARGE SCALE GENOMIC DNA]</scope>
    <source>
        <strain evidence="4">ALCF2SS1-6</strain>
    </source>
</reference>
<dbReference type="InterPro" id="IPR012132">
    <property type="entry name" value="GMC_OxRdtase"/>
</dbReference>
<evidence type="ECO:0000259" key="3">
    <source>
        <dbReference type="PROSITE" id="PS00624"/>
    </source>
</evidence>
<dbReference type="InterPro" id="IPR000172">
    <property type="entry name" value="GMC_OxRdtase_N"/>
</dbReference>
<comment type="similarity">
    <text evidence="2">Belongs to the GMC oxidoreductase family.</text>
</comment>
<dbReference type="InterPro" id="IPR007867">
    <property type="entry name" value="GMC_OxRtase_C"/>
</dbReference>
<dbReference type="GO" id="GO:0016614">
    <property type="term" value="F:oxidoreductase activity, acting on CH-OH group of donors"/>
    <property type="evidence" value="ECO:0007669"/>
    <property type="project" value="InterPro"/>
</dbReference>
<name>A0A5C2RY15_9APHY</name>
<dbReference type="PANTHER" id="PTHR11552:SF115">
    <property type="entry name" value="DEHYDROGENASE XPTC-RELATED"/>
    <property type="match status" value="1"/>
</dbReference>
<dbReference type="InterPro" id="IPR036188">
    <property type="entry name" value="FAD/NAD-bd_sf"/>
</dbReference>
<gene>
    <name evidence="4" type="ORF">L227DRAFT_656496</name>
</gene>
<evidence type="ECO:0000313" key="4">
    <source>
        <dbReference type="EMBL" id="RPD55966.1"/>
    </source>
</evidence>
<protein>
    <submittedName>
        <fullName evidence="4">FAD/NAD(P)-binding domain-containing protein</fullName>
    </submittedName>
</protein>
<proteinExistence type="inferred from homology"/>
<dbReference type="GO" id="GO:0050660">
    <property type="term" value="F:flavin adenine dinucleotide binding"/>
    <property type="evidence" value="ECO:0007669"/>
    <property type="project" value="InterPro"/>
</dbReference>
<evidence type="ECO:0000256" key="2">
    <source>
        <dbReference type="ARBA" id="ARBA00010790"/>
    </source>
</evidence>
<dbReference type="SUPFAM" id="SSF51905">
    <property type="entry name" value="FAD/NAD(P)-binding domain"/>
    <property type="match status" value="1"/>
</dbReference>
<feature type="domain" description="Glucose-methanol-choline oxidoreductase N-terminal" evidence="3">
    <location>
        <begin position="73"/>
        <end position="87"/>
    </location>
</feature>
<dbReference type="EMBL" id="ML122291">
    <property type="protein sequence ID" value="RPD55966.1"/>
    <property type="molecule type" value="Genomic_DNA"/>
</dbReference>
<dbReference type="PROSITE" id="PS00624">
    <property type="entry name" value="GMC_OXRED_2"/>
    <property type="match status" value="1"/>
</dbReference>
<organism evidence="4 5">
    <name type="scientific">Lentinus tigrinus ALCF2SS1-6</name>
    <dbReference type="NCBI Taxonomy" id="1328759"/>
    <lineage>
        <taxon>Eukaryota</taxon>
        <taxon>Fungi</taxon>
        <taxon>Dikarya</taxon>
        <taxon>Basidiomycota</taxon>
        <taxon>Agaricomycotina</taxon>
        <taxon>Agaricomycetes</taxon>
        <taxon>Polyporales</taxon>
        <taxon>Polyporaceae</taxon>
        <taxon>Lentinus</taxon>
    </lineage>
</organism>
<dbReference type="Gene3D" id="3.50.50.60">
    <property type="entry name" value="FAD/NAD(P)-binding domain"/>
    <property type="match status" value="2"/>
</dbReference>
<keyword evidence="5" id="KW-1185">Reference proteome</keyword>
<comment type="cofactor">
    <cofactor evidence="1">
        <name>FAD</name>
        <dbReference type="ChEBI" id="CHEBI:57692"/>
    </cofactor>
</comment>
<sequence>MDLTTVDPKTNKRITSVAGSRTNLKIVLNASVFRILPSLDSDEFVANGVEFLVDGQKHAVLTTLGGEVILSAGTINSPKILELSGIGDRTILIGLGIETKVDLPAVGTNVQLQYAPYAPEERTISSDQVRARSANGEGLFTLGIVGVMMAPLSAITDRAAEIEVNIPEPDDVPGNAELYAEQVALMQEGAANAEFLSIPGFYSFPSASSYVGHKVRFVVCYVETPILERNCCTEVKPGPSAQTDEDLALWLNKHATTLHHACGSCSMLPMDKGGVVDPELRVYGTKGLRILDLSVIPLIPSAHTQSVVCALAEQS</sequence>
<dbReference type="AlphaFoldDB" id="A0A5C2RY15"/>
<dbReference type="Pfam" id="PF00732">
    <property type="entry name" value="GMC_oxred_N"/>
    <property type="match status" value="1"/>
</dbReference>